<evidence type="ECO:0000256" key="8">
    <source>
        <dbReference type="RuleBase" id="RU365092"/>
    </source>
</evidence>
<feature type="transmembrane region" description="Helical" evidence="8">
    <location>
        <begin position="115"/>
        <end position="148"/>
    </location>
</feature>
<keyword evidence="4" id="KW-1003">Cell membrane</keyword>
<keyword evidence="6 8" id="KW-1133">Transmembrane helix</keyword>
<protein>
    <recommendedName>
        <fullName evidence="8">L-lactate permease</fullName>
    </recommendedName>
</protein>
<name>A0A1A8XVY3_9PROT</name>
<dbReference type="GO" id="GO:0005886">
    <property type="term" value="C:plasma membrane"/>
    <property type="evidence" value="ECO:0007669"/>
    <property type="project" value="UniProtKB-SubCell"/>
</dbReference>
<comment type="caution">
    <text evidence="8">Lacks conserved residue(s) required for the propagation of feature annotation.</text>
</comment>
<evidence type="ECO:0000313" key="10">
    <source>
        <dbReference type="Proteomes" id="UP000199169"/>
    </source>
</evidence>
<comment type="similarity">
    <text evidence="2 8">Belongs to the lactate permease family.</text>
</comment>
<keyword evidence="5 8" id="KW-0812">Transmembrane</keyword>
<evidence type="ECO:0000256" key="5">
    <source>
        <dbReference type="ARBA" id="ARBA00022692"/>
    </source>
</evidence>
<evidence type="ECO:0000256" key="2">
    <source>
        <dbReference type="ARBA" id="ARBA00010100"/>
    </source>
</evidence>
<feature type="transmembrane region" description="Helical" evidence="8">
    <location>
        <begin position="571"/>
        <end position="591"/>
    </location>
</feature>
<dbReference type="InterPro" id="IPR003804">
    <property type="entry name" value="Lactate_perm"/>
</dbReference>
<feature type="transmembrane region" description="Helical" evidence="8">
    <location>
        <begin position="423"/>
        <end position="446"/>
    </location>
</feature>
<feature type="transmembrane region" description="Helical" evidence="8">
    <location>
        <begin position="40"/>
        <end position="57"/>
    </location>
</feature>
<comment type="function">
    <text evidence="8">Uptake of L-lactate across the membrane. Can also transport D-lactate and glycolate.</text>
</comment>
<keyword evidence="10" id="KW-1185">Reference proteome</keyword>
<dbReference type="STRING" id="1860102.ACCAA_650012"/>
<feature type="transmembrane region" description="Helical" evidence="8">
    <location>
        <begin position="154"/>
        <end position="178"/>
    </location>
</feature>
<gene>
    <name evidence="9" type="primary">yghK</name>
    <name evidence="9" type="ORF">ACCAA_650012</name>
</gene>
<comment type="subcellular location">
    <subcellularLocation>
        <location evidence="8">Cell inner membrane</location>
        <topology evidence="8">Multi-pass membrane protein</topology>
    </subcellularLocation>
    <subcellularLocation>
        <location evidence="1">Cell membrane</location>
        <topology evidence="1">Multi-pass membrane protein</topology>
    </subcellularLocation>
</comment>
<evidence type="ECO:0000313" key="9">
    <source>
        <dbReference type="EMBL" id="SBT08886.1"/>
    </source>
</evidence>
<reference evidence="9 10" key="1">
    <citation type="submission" date="2016-06" db="EMBL/GenBank/DDBJ databases">
        <authorList>
            <person name="Kjaerup R.B."/>
            <person name="Dalgaard T.S."/>
            <person name="Juul-Madsen H.R."/>
        </authorList>
    </citation>
    <scope>NUCLEOTIDE SEQUENCE [LARGE SCALE GENOMIC DNA]</scope>
    <source>
        <strain evidence="9">3</strain>
    </source>
</reference>
<accession>A0A1A8XVY3</accession>
<dbReference type="AlphaFoldDB" id="A0A1A8XVY3"/>
<sequence length="607" mass="63979">MTWQMNVDPLGNIGLSALVAAIPIFFLFWALAIKRMKGQFAAMGGTGLAILIAVLVYKMPIDLAALATLYGGAFGLFPVCWIVVTALFIYNMSVKTGQFEVIKNSLASISDDRRLQALLIAFSFGAFIEGAAGFGTPVAITAAMLAGLGFNPLYAASICLLANTAPVAWGAIGIPIVVGGQVAGIPDFALSQMVGRTLPIVSVFIPLYLVVVMSGWKKGWEVWPACFVSGGSFAIAQFFSANSPVTAPLLPDIIASLTSIICTVAFLKVWHPKESWHFPDEPKSLGKEALQFTGGQIFRAWAPFIILSLFVCAWGIKPVNQALNQMTKIVFDYAIPISGLDKMVIDQVGKPKPAVYNFNFLSAAGTAILFAWFFSIMVMGASLKTAAGVAGATLKTLKWPIVTIATILGFAYIMNFSGMAITLGYAFATTGAAFPFFASLLGWLGVFMTGSDTSTNALFGKLQAVTAEKLGIDPVITMSANTCGGVCGKMISPQSIAVATGATGLVGRESEIFRFTFKHSVFLVLIIGVLHMLWTYVFPGIVPAYVKPVAAAAAALAAAAGPIVINPDGLMWLGVFVGIVALVTILSRVVGANLAAPTAGHDGVHFH</sequence>
<keyword evidence="3 8" id="KW-0813">Transport</keyword>
<evidence type="ECO:0000256" key="3">
    <source>
        <dbReference type="ARBA" id="ARBA00022448"/>
    </source>
</evidence>
<feature type="transmembrane region" description="Helical" evidence="8">
    <location>
        <begin position="12"/>
        <end position="33"/>
    </location>
</feature>
<feature type="transmembrane region" description="Helical" evidence="8">
    <location>
        <begin position="360"/>
        <end position="379"/>
    </location>
</feature>
<feature type="transmembrane region" description="Helical" evidence="8">
    <location>
        <begin position="520"/>
        <end position="538"/>
    </location>
</feature>
<dbReference type="PANTHER" id="PTHR30003">
    <property type="entry name" value="L-LACTATE PERMEASE"/>
    <property type="match status" value="1"/>
</dbReference>
<dbReference type="PANTHER" id="PTHR30003:SF0">
    <property type="entry name" value="GLYCOLATE PERMEASE GLCA-RELATED"/>
    <property type="match status" value="1"/>
</dbReference>
<dbReference type="NCBIfam" id="TIGR00795">
    <property type="entry name" value="lctP"/>
    <property type="match status" value="1"/>
</dbReference>
<dbReference type="GO" id="GO:0015129">
    <property type="term" value="F:lactate transmembrane transporter activity"/>
    <property type="evidence" value="ECO:0007669"/>
    <property type="project" value="UniProtKB-UniRule"/>
</dbReference>
<dbReference type="GO" id="GO:0015295">
    <property type="term" value="F:solute:proton symporter activity"/>
    <property type="evidence" value="ECO:0007669"/>
    <property type="project" value="TreeGrafter"/>
</dbReference>
<keyword evidence="7 8" id="KW-0472">Membrane</keyword>
<evidence type="ECO:0000256" key="1">
    <source>
        <dbReference type="ARBA" id="ARBA00004651"/>
    </source>
</evidence>
<keyword evidence="8" id="KW-0997">Cell inner membrane</keyword>
<dbReference type="Proteomes" id="UP000199169">
    <property type="component" value="Unassembled WGS sequence"/>
</dbReference>
<feature type="transmembrane region" description="Helical" evidence="8">
    <location>
        <begin position="297"/>
        <end position="316"/>
    </location>
</feature>
<dbReference type="RefSeq" id="WP_186408506.1">
    <property type="nucleotide sequence ID" value="NZ_FLQX01000144.1"/>
</dbReference>
<organism evidence="9 10">
    <name type="scientific">Candidatus Accumulibacter aalborgensis</name>
    <dbReference type="NCBI Taxonomy" id="1860102"/>
    <lineage>
        <taxon>Bacteria</taxon>
        <taxon>Pseudomonadati</taxon>
        <taxon>Pseudomonadota</taxon>
        <taxon>Betaproteobacteria</taxon>
        <taxon>Candidatus Accumulibacter</taxon>
    </lineage>
</organism>
<feature type="transmembrane region" description="Helical" evidence="8">
    <location>
        <begin position="399"/>
        <end position="416"/>
    </location>
</feature>
<feature type="transmembrane region" description="Helical" evidence="8">
    <location>
        <begin position="222"/>
        <end position="241"/>
    </location>
</feature>
<evidence type="ECO:0000256" key="6">
    <source>
        <dbReference type="ARBA" id="ARBA00022989"/>
    </source>
</evidence>
<evidence type="ECO:0000256" key="4">
    <source>
        <dbReference type="ARBA" id="ARBA00022475"/>
    </source>
</evidence>
<dbReference type="Pfam" id="PF02652">
    <property type="entry name" value="Lactate_perm"/>
    <property type="match status" value="1"/>
</dbReference>
<feature type="transmembrane region" description="Helical" evidence="8">
    <location>
        <begin position="69"/>
        <end position="94"/>
    </location>
</feature>
<feature type="transmembrane region" description="Helical" evidence="8">
    <location>
        <begin position="545"/>
        <end position="565"/>
    </location>
</feature>
<dbReference type="EMBL" id="FLQX01000144">
    <property type="protein sequence ID" value="SBT08886.1"/>
    <property type="molecule type" value="Genomic_DNA"/>
</dbReference>
<evidence type="ECO:0000256" key="7">
    <source>
        <dbReference type="ARBA" id="ARBA00023136"/>
    </source>
</evidence>
<feature type="transmembrane region" description="Helical" evidence="8">
    <location>
        <begin position="198"/>
        <end position="216"/>
    </location>
</feature>
<proteinExistence type="inferred from homology"/>
<feature type="transmembrane region" description="Helical" evidence="8">
    <location>
        <begin position="253"/>
        <end position="271"/>
    </location>
</feature>